<dbReference type="EMBL" id="JABXBU010001824">
    <property type="protein sequence ID" value="KAF8783953.1"/>
    <property type="molecule type" value="Genomic_DNA"/>
</dbReference>
<keyword evidence="2" id="KW-1185">Reference proteome</keyword>
<dbReference type="Proteomes" id="UP000807504">
    <property type="component" value="Unassembled WGS sequence"/>
</dbReference>
<evidence type="ECO:0000313" key="1">
    <source>
        <dbReference type="EMBL" id="KAF8783953.1"/>
    </source>
</evidence>
<feature type="non-terminal residue" evidence="1">
    <location>
        <position position="76"/>
    </location>
</feature>
<reference evidence="1" key="1">
    <citation type="journal article" date="2020" name="bioRxiv">
        <title>Chromosome-level reference genome of the European wasp spider Argiope bruennichi: a resource for studies on range expansion and evolutionary adaptation.</title>
        <authorList>
            <person name="Sheffer M.M."/>
            <person name="Hoppe A."/>
            <person name="Krehenwinkel H."/>
            <person name="Uhl G."/>
            <person name="Kuss A.W."/>
            <person name="Jensen L."/>
            <person name="Jensen C."/>
            <person name="Gillespie R.G."/>
            <person name="Hoff K.J."/>
            <person name="Prost S."/>
        </authorList>
    </citation>
    <scope>NUCLEOTIDE SEQUENCE</scope>
</reference>
<gene>
    <name evidence="1" type="ORF">HNY73_011739</name>
</gene>
<name>A0A8T0EZP5_ARGBR</name>
<dbReference type="AlphaFoldDB" id="A0A8T0EZP5"/>
<sequence>MDDRVSTDDKEHLPSDDEHLSSFWLVLQVLGGLYHKEYLFLQSGYCPSSRPRFAKVVEFLQCRHTLGRTCGFFGRG</sequence>
<protein>
    <submittedName>
        <fullName evidence="1">Uncharacterized protein</fullName>
    </submittedName>
</protein>
<organism evidence="1 2">
    <name type="scientific">Argiope bruennichi</name>
    <name type="common">Wasp spider</name>
    <name type="synonym">Aranea bruennichi</name>
    <dbReference type="NCBI Taxonomy" id="94029"/>
    <lineage>
        <taxon>Eukaryota</taxon>
        <taxon>Metazoa</taxon>
        <taxon>Ecdysozoa</taxon>
        <taxon>Arthropoda</taxon>
        <taxon>Chelicerata</taxon>
        <taxon>Arachnida</taxon>
        <taxon>Araneae</taxon>
        <taxon>Araneomorphae</taxon>
        <taxon>Entelegynae</taxon>
        <taxon>Araneoidea</taxon>
        <taxon>Araneidae</taxon>
        <taxon>Argiope</taxon>
    </lineage>
</organism>
<proteinExistence type="predicted"/>
<reference evidence="1" key="2">
    <citation type="submission" date="2020-06" db="EMBL/GenBank/DDBJ databases">
        <authorList>
            <person name="Sheffer M."/>
        </authorList>
    </citation>
    <scope>NUCLEOTIDE SEQUENCE</scope>
</reference>
<comment type="caution">
    <text evidence="1">The sequence shown here is derived from an EMBL/GenBank/DDBJ whole genome shotgun (WGS) entry which is preliminary data.</text>
</comment>
<accession>A0A8T0EZP5</accession>
<evidence type="ECO:0000313" key="2">
    <source>
        <dbReference type="Proteomes" id="UP000807504"/>
    </source>
</evidence>